<feature type="transmembrane region" description="Helical" evidence="1">
    <location>
        <begin position="173"/>
        <end position="192"/>
    </location>
</feature>
<evidence type="ECO:0000313" key="2">
    <source>
        <dbReference type="EMBL" id="BAY86684.1"/>
    </source>
</evidence>
<evidence type="ECO:0000256" key="1">
    <source>
        <dbReference type="SAM" id="Phobius"/>
    </source>
</evidence>
<reference evidence="2 3" key="1">
    <citation type="submission" date="2017-06" db="EMBL/GenBank/DDBJ databases">
        <title>Genome sequencing of cyanobaciteial culture collection at National Institute for Environmental Studies (NIES).</title>
        <authorList>
            <person name="Hirose Y."/>
            <person name="Shimura Y."/>
            <person name="Fujisawa T."/>
            <person name="Nakamura Y."/>
            <person name="Kawachi M."/>
        </authorList>
    </citation>
    <scope>NUCLEOTIDE SEQUENCE [LARGE SCALE GENOMIC DNA]</scope>
    <source>
        <strain evidence="2 3">NIES-267</strain>
    </source>
</reference>
<dbReference type="Proteomes" id="UP000218418">
    <property type="component" value="Chromosome"/>
</dbReference>
<gene>
    <name evidence="2" type="ORF">NIES267_61950</name>
</gene>
<evidence type="ECO:0000313" key="3">
    <source>
        <dbReference type="Proteomes" id="UP000218418"/>
    </source>
</evidence>
<keyword evidence="1" id="KW-0812">Transmembrane</keyword>
<dbReference type="OrthoDB" id="458286at2"/>
<sequence length="268" mass="30924">MTALFLNNYRMSKHTIITKKQSYLIITLIQVIILFIIGFEDYSPIDNYNDCLSPYAWRCGENTWKPRYDESKLALHIYGLYLWNLLLFLGLFAVVLPHRKTVQQWAVFRSNQIKHDKTIKKTLIRELFLGQKSPATLAIAVNLLIASGTFFLIDYQAKIDGSLQEQYLELTIPIFIGLIMIYASIAQIMLMLKSSKRVIWAIIGVITTLFFPFLILYLNSIPAVRQIILSLPIFASIQNFILFLFSMVVLLNLYLIKQVKSSVKSVSR</sequence>
<feature type="transmembrane region" description="Helical" evidence="1">
    <location>
        <begin position="135"/>
        <end position="153"/>
    </location>
</feature>
<feature type="transmembrane region" description="Helical" evidence="1">
    <location>
        <begin position="21"/>
        <end position="39"/>
    </location>
</feature>
<feature type="transmembrane region" description="Helical" evidence="1">
    <location>
        <begin position="227"/>
        <end position="255"/>
    </location>
</feature>
<keyword evidence="1" id="KW-0472">Membrane</keyword>
<feature type="transmembrane region" description="Helical" evidence="1">
    <location>
        <begin position="73"/>
        <end position="96"/>
    </location>
</feature>
<protein>
    <submittedName>
        <fullName evidence="2">Uncharacterized protein</fullName>
    </submittedName>
</protein>
<keyword evidence="3" id="KW-1185">Reference proteome</keyword>
<dbReference type="AlphaFoldDB" id="A0A1Z4LZP2"/>
<proteinExistence type="predicted"/>
<keyword evidence="1" id="KW-1133">Transmembrane helix</keyword>
<feature type="transmembrane region" description="Helical" evidence="1">
    <location>
        <begin position="199"/>
        <end position="221"/>
    </location>
</feature>
<dbReference type="EMBL" id="AP018227">
    <property type="protein sequence ID" value="BAY86684.1"/>
    <property type="molecule type" value="Genomic_DNA"/>
</dbReference>
<accession>A0A1Z4LZP2</accession>
<name>A0A1Z4LZP2_9CYAN</name>
<organism evidence="2 3">
    <name type="scientific">Calothrix parasitica NIES-267</name>
    <dbReference type="NCBI Taxonomy" id="1973488"/>
    <lineage>
        <taxon>Bacteria</taxon>
        <taxon>Bacillati</taxon>
        <taxon>Cyanobacteriota</taxon>
        <taxon>Cyanophyceae</taxon>
        <taxon>Nostocales</taxon>
        <taxon>Calotrichaceae</taxon>
        <taxon>Calothrix</taxon>
    </lineage>
</organism>